<gene>
    <name evidence="2" type="ORF">J3Q64DRAFT_1251931</name>
</gene>
<accession>A0ABR3AR02</accession>
<protein>
    <submittedName>
        <fullName evidence="2">Uncharacterized protein</fullName>
    </submittedName>
</protein>
<dbReference type="EMBL" id="JBCLYO010000021">
    <property type="protein sequence ID" value="KAL0079687.1"/>
    <property type="molecule type" value="Genomic_DNA"/>
</dbReference>
<evidence type="ECO:0000256" key="1">
    <source>
        <dbReference type="SAM" id="MobiDB-lite"/>
    </source>
</evidence>
<feature type="compositionally biased region" description="Polar residues" evidence="1">
    <location>
        <begin position="129"/>
        <end position="146"/>
    </location>
</feature>
<feature type="region of interest" description="Disordered" evidence="1">
    <location>
        <begin position="101"/>
        <end position="146"/>
    </location>
</feature>
<comment type="caution">
    <text evidence="2">The sequence shown here is derived from an EMBL/GenBank/DDBJ whole genome shotgun (WGS) entry which is preliminary data.</text>
</comment>
<keyword evidence="3" id="KW-1185">Reference proteome</keyword>
<proteinExistence type="predicted"/>
<organism evidence="2 3">
    <name type="scientific">Phycomyces blakesleeanus</name>
    <dbReference type="NCBI Taxonomy" id="4837"/>
    <lineage>
        <taxon>Eukaryota</taxon>
        <taxon>Fungi</taxon>
        <taxon>Fungi incertae sedis</taxon>
        <taxon>Mucoromycota</taxon>
        <taxon>Mucoromycotina</taxon>
        <taxon>Mucoromycetes</taxon>
        <taxon>Mucorales</taxon>
        <taxon>Phycomycetaceae</taxon>
        <taxon>Phycomyces</taxon>
    </lineage>
</organism>
<dbReference type="Proteomes" id="UP001448207">
    <property type="component" value="Unassembled WGS sequence"/>
</dbReference>
<evidence type="ECO:0000313" key="2">
    <source>
        <dbReference type="EMBL" id="KAL0079687.1"/>
    </source>
</evidence>
<sequence>MSSICAPIPKEYNAQLPLNGPRRVSFDLEHNIVHLLPSLEECRAEASKRLKEAWERRSLNQDMLDESIISEIQQTVCECTRDTPPQEPICTLKSCLKKLPEPPVAQKKKQKKSNKKRKRTLSKSENTYKDMQQAHSRLTPPSLSVH</sequence>
<evidence type="ECO:0000313" key="3">
    <source>
        <dbReference type="Proteomes" id="UP001448207"/>
    </source>
</evidence>
<name>A0ABR3AR02_PHYBL</name>
<feature type="compositionally biased region" description="Basic residues" evidence="1">
    <location>
        <begin position="106"/>
        <end position="121"/>
    </location>
</feature>
<reference evidence="2 3" key="1">
    <citation type="submission" date="2024-04" db="EMBL/GenBank/DDBJ databases">
        <title>Symmetric and asymmetric DNA N6-adenine methylation regulates different biological responses in Mucorales.</title>
        <authorList>
            <consortium name="Lawrence Berkeley National Laboratory"/>
            <person name="Lax C."/>
            <person name="Mondo S.J."/>
            <person name="Osorio-Concepcion M."/>
            <person name="Muszewska A."/>
            <person name="Corrochano-Luque M."/>
            <person name="Gutierrez G."/>
            <person name="Riley R."/>
            <person name="Lipzen A."/>
            <person name="Guo J."/>
            <person name="Hundley H."/>
            <person name="Amirebrahimi M."/>
            <person name="Ng V."/>
            <person name="Lorenzo-Gutierrez D."/>
            <person name="Binder U."/>
            <person name="Yang J."/>
            <person name="Song Y."/>
            <person name="Canovas D."/>
            <person name="Navarro E."/>
            <person name="Freitag M."/>
            <person name="Gabaldon T."/>
            <person name="Grigoriev I.V."/>
            <person name="Corrochano L.M."/>
            <person name="Nicolas F.E."/>
            <person name="Garre V."/>
        </authorList>
    </citation>
    <scope>NUCLEOTIDE SEQUENCE [LARGE SCALE GENOMIC DNA]</scope>
    <source>
        <strain evidence="2 3">L51</strain>
    </source>
</reference>